<proteinExistence type="predicted"/>
<dbReference type="FunFam" id="3.30.160.60:FF:000446">
    <property type="entry name" value="Zinc finger protein"/>
    <property type="match status" value="1"/>
</dbReference>
<evidence type="ECO:0000313" key="7">
    <source>
        <dbReference type="Proteomes" id="UP001162131"/>
    </source>
</evidence>
<evidence type="ECO:0000313" key="6">
    <source>
        <dbReference type="EMBL" id="CAG9328773.1"/>
    </source>
</evidence>
<keyword evidence="1" id="KW-0479">Metal-binding</keyword>
<dbReference type="GO" id="GO:0008270">
    <property type="term" value="F:zinc ion binding"/>
    <property type="evidence" value="ECO:0007669"/>
    <property type="project" value="UniProtKB-KW"/>
</dbReference>
<dbReference type="SMART" id="SM00355">
    <property type="entry name" value="ZnF_C2H2"/>
    <property type="match status" value="2"/>
</dbReference>
<evidence type="ECO:0000259" key="5">
    <source>
        <dbReference type="PROSITE" id="PS50157"/>
    </source>
</evidence>
<sequence length="113" mass="13538">MVYLCTYSECKKRLSSKYNLKRHIECCHKKLRRFECNVCYKKFSSAQNLKEHMFLHEEAQQAKLSLPENYVPERDICIPKLTDLVFYSIDPEIRPLIKVIRFYPYSPVTVTKI</sequence>
<protein>
    <recommendedName>
        <fullName evidence="5">C2H2-type domain-containing protein</fullName>
    </recommendedName>
</protein>
<dbReference type="EMBL" id="CAJZBQ010000046">
    <property type="protein sequence ID" value="CAG9328773.1"/>
    <property type="molecule type" value="Genomic_DNA"/>
</dbReference>
<dbReference type="InterPro" id="IPR013087">
    <property type="entry name" value="Znf_C2H2_type"/>
</dbReference>
<accession>A0AAU9JRZ8</accession>
<dbReference type="Pfam" id="PF00096">
    <property type="entry name" value="zf-C2H2"/>
    <property type="match status" value="2"/>
</dbReference>
<dbReference type="InterPro" id="IPR036236">
    <property type="entry name" value="Znf_C2H2_sf"/>
</dbReference>
<evidence type="ECO:0000256" key="4">
    <source>
        <dbReference type="PROSITE-ProRule" id="PRU00042"/>
    </source>
</evidence>
<dbReference type="AlphaFoldDB" id="A0AAU9JRZ8"/>
<name>A0AAU9JRZ8_9CILI</name>
<dbReference type="PROSITE" id="PS00028">
    <property type="entry name" value="ZINC_FINGER_C2H2_1"/>
    <property type="match status" value="2"/>
</dbReference>
<dbReference type="SUPFAM" id="SSF57667">
    <property type="entry name" value="beta-beta-alpha zinc fingers"/>
    <property type="match status" value="1"/>
</dbReference>
<evidence type="ECO:0000256" key="3">
    <source>
        <dbReference type="ARBA" id="ARBA00022833"/>
    </source>
</evidence>
<keyword evidence="2 4" id="KW-0863">Zinc-finger</keyword>
<reference evidence="6" key="1">
    <citation type="submission" date="2021-09" db="EMBL/GenBank/DDBJ databases">
        <authorList>
            <consortium name="AG Swart"/>
            <person name="Singh M."/>
            <person name="Singh A."/>
            <person name="Seah K."/>
            <person name="Emmerich C."/>
        </authorList>
    </citation>
    <scope>NUCLEOTIDE SEQUENCE</scope>
    <source>
        <strain evidence="6">ATCC30299</strain>
    </source>
</reference>
<dbReference type="PROSITE" id="PS50157">
    <property type="entry name" value="ZINC_FINGER_C2H2_2"/>
    <property type="match status" value="2"/>
</dbReference>
<comment type="caution">
    <text evidence="6">The sequence shown here is derived from an EMBL/GenBank/DDBJ whole genome shotgun (WGS) entry which is preliminary data.</text>
</comment>
<feature type="domain" description="C2H2-type" evidence="5">
    <location>
        <begin position="3"/>
        <end position="33"/>
    </location>
</feature>
<dbReference type="Gene3D" id="3.30.160.60">
    <property type="entry name" value="Classic Zinc Finger"/>
    <property type="match status" value="1"/>
</dbReference>
<gene>
    <name evidence="6" type="ORF">BSTOLATCC_MIC46763</name>
</gene>
<organism evidence="6 7">
    <name type="scientific">Blepharisma stoltei</name>
    <dbReference type="NCBI Taxonomy" id="1481888"/>
    <lineage>
        <taxon>Eukaryota</taxon>
        <taxon>Sar</taxon>
        <taxon>Alveolata</taxon>
        <taxon>Ciliophora</taxon>
        <taxon>Postciliodesmatophora</taxon>
        <taxon>Heterotrichea</taxon>
        <taxon>Heterotrichida</taxon>
        <taxon>Blepharismidae</taxon>
        <taxon>Blepharisma</taxon>
    </lineage>
</organism>
<dbReference type="Proteomes" id="UP001162131">
    <property type="component" value="Unassembled WGS sequence"/>
</dbReference>
<evidence type="ECO:0000256" key="1">
    <source>
        <dbReference type="ARBA" id="ARBA00022723"/>
    </source>
</evidence>
<keyword evidence="7" id="KW-1185">Reference proteome</keyword>
<feature type="domain" description="C2H2-type" evidence="5">
    <location>
        <begin position="34"/>
        <end position="61"/>
    </location>
</feature>
<evidence type="ECO:0000256" key="2">
    <source>
        <dbReference type="ARBA" id="ARBA00022771"/>
    </source>
</evidence>
<keyword evidence="3" id="KW-0862">Zinc</keyword>